<evidence type="ECO:0000313" key="2">
    <source>
        <dbReference type="EMBL" id="RDB02338.1"/>
    </source>
</evidence>
<sequence>MKNALLPALLSLMVLCLITFSCQKEEVAPDVLQVLSLTEKVGNYGYEELSQESIKWMFSKPLAQNPLSDETGALFDVKNQPIPNVMILQSNLGGKSTRAITVPAGHYVFITPLATFAYYFENDKCDPTKPAQGQSLDNFVYSYIDGWMDAATNLSAKLDGVEMVPDLKKYRVKTKMFQMLLDKDYTDPNCDYSNQKAYIVGDGYQLLFKLPKGKHVLTFQGDIPDPTNPFHAEVTWNLTVE</sequence>
<dbReference type="PROSITE" id="PS51257">
    <property type="entry name" value="PROKAR_LIPOPROTEIN"/>
    <property type="match status" value="1"/>
</dbReference>
<name>A0A369HYB9_9BACT</name>
<feature type="signal peptide" evidence="1">
    <location>
        <begin position="1"/>
        <end position="24"/>
    </location>
</feature>
<organism evidence="2 3">
    <name type="scientific">Runella aurantiaca</name>
    <dbReference type="NCBI Taxonomy" id="2282308"/>
    <lineage>
        <taxon>Bacteria</taxon>
        <taxon>Pseudomonadati</taxon>
        <taxon>Bacteroidota</taxon>
        <taxon>Cytophagia</taxon>
        <taxon>Cytophagales</taxon>
        <taxon>Spirosomataceae</taxon>
        <taxon>Runella</taxon>
    </lineage>
</organism>
<protein>
    <recommendedName>
        <fullName evidence="4">DUF4198 domain-containing protein</fullName>
    </recommendedName>
</protein>
<evidence type="ECO:0000313" key="3">
    <source>
        <dbReference type="Proteomes" id="UP000253141"/>
    </source>
</evidence>
<evidence type="ECO:0000256" key="1">
    <source>
        <dbReference type="SAM" id="SignalP"/>
    </source>
</evidence>
<keyword evidence="1" id="KW-0732">Signal</keyword>
<gene>
    <name evidence="2" type="ORF">DVG78_29375</name>
</gene>
<dbReference type="OrthoDB" id="5511088at2"/>
<dbReference type="RefSeq" id="WP_114464571.1">
    <property type="nucleotide sequence ID" value="NZ_QPIW01000047.1"/>
</dbReference>
<dbReference type="AlphaFoldDB" id="A0A369HYB9"/>
<dbReference type="Proteomes" id="UP000253141">
    <property type="component" value="Unassembled WGS sequence"/>
</dbReference>
<keyword evidence="3" id="KW-1185">Reference proteome</keyword>
<reference evidence="2 3" key="1">
    <citation type="submission" date="2018-07" db="EMBL/GenBank/DDBJ databases">
        <title>Genome analysis of Runella aurantiaca.</title>
        <authorList>
            <person name="Yang X."/>
        </authorList>
    </citation>
    <scope>NUCLEOTIDE SEQUENCE [LARGE SCALE GENOMIC DNA]</scope>
    <source>
        <strain evidence="2 3">YX9</strain>
    </source>
</reference>
<feature type="chain" id="PRO_5016579245" description="DUF4198 domain-containing protein" evidence="1">
    <location>
        <begin position="25"/>
        <end position="241"/>
    </location>
</feature>
<dbReference type="EMBL" id="QPIW01000047">
    <property type="protein sequence ID" value="RDB02338.1"/>
    <property type="molecule type" value="Genomic_DNA"/>
</dbReference>
<proteinExistence type="predicted"/>
<accession>A0A369HYB9</accession>
<evidence type="ECO:0008006" key="4">
    <source>
        <dbReference type="Google" id="ProtNLM"/>
    </source>
</evidence>
<comment type="caution">
    <text evidence="2">The sequence shown here is derived from an EMBL/GenBank/DDBJ whole genome shotgun (WGS) entry which is preliminary data.</text>
</comment>